<gene>
    <name evidence="4" type="ORF">ATB98_06850</name>
</gene>
<dbReference type="InterPro" id="IPR050832">
    <property type="entry name" value="Bact_Acetyltransf"/>
</dbReference>
<comment type="caution">
    <text evidence="4">The sequence shown here is derived from an EMBL/GenBank/DDBJ whole genome shotgun (WGS) entry which is preliminary data.</text>
</comment>
<dbReference type="PANTHER" id="PTHR43877">
    <property type="entry name" value="AMINOALKYLPHOSPHONATE N-ACETYLTRANSFERASE-RELATED-RELATED"/>
    <property type="match status" value="1"/>
</dbReference>
<sequence length="159" mass="18071">MAVRPASSDDIPFLKELYRALRFDEVAAISWSPEERQDFLDSQFDLQHRHYVAAFPRADFLLIQKGAAPAGRLYVDRSIDAWHILDIGLLPSFRNRGIATALLTRLQSQASETRASGISLHVARDNSGALRLYRRLGFVEDGESETHFRMRWGVRCVSP</sequence>
<dbReference type="Proteomes" id="UP000078507">
    <property type="component" value="Unassembled WGS sequence"/>
</dbReference>
<dbReference type="Pfam" id="PF00583">
    <property type="entry name" value="Acetyltransf_1"/>
    <property type="match status" value="1"/>
</dbReference>
<dbReference type="InterPro" id="IPR016181">
    <property type="entry name" value="Acyl_CoA_acyltransferase"/>
</dbReference>
<keyword evidence="5" id="KW-1185">Reference proteome</keyword>
<dbReference type="Gene3D" id="3.40.630.30">
    <property type="match status" value="1"/>
</dbReference>
<dbReference type="PANTHER" id="PTHR43877:SF2">
    <property type="entry name" value="AMINOALKYLPHOSPHONATE N-ACETYLTRANSFERASE-RELATED"/>
    <property type="match status" value="1"/>
</dbReference>
<proteinExistence type="predicted"/>
<evidence type="ECO:0000259" key="3">
    <source>
        <dbReference type="PROSITE" id="PS51186"/>
    </source>
</evidence>
<dbReference type="GO" id="GO:0016747">
    <property type="term" value="F:acyltransferase activity, transferring groups other than amino-acyl groups"/>
    <property type="evidence" value="ECO:0007669"/>
    <property type="project" value="InterPro"/>
</dbReference>
<accession>A0A178Y3G9</accession>
<evidence type="ECO:0000256" key="2">
    <source>
        <dbReference type="ARBA" id="ARBA00023315"/>
    </source>
</evidence>
<dbReference type="SUPFAM" id="SSF55729">
    <property type="entry name" value="Acyl-CoA N-acyltransferases (Nat)"/>
    <property type="match status" value="1"/>
</dbReference>
<dbReference type="InterPro" id="IPR000182">
    <property type="entry name" value="GNAT_dom"/>
</dbReference>
<evidence type="ECO:0000313" key="5">
    <source>
        <dbReference type="Proteomes" id="UP000078507"/>
    </source>
</evidence>
<reference evidence="4 5" key="1">
    <citation type="submission" date="2015-11" db="EMBL/GenBank/DDBJ databases">
        <title>Ensifer anhuiense sp. nov., an effective nitrogen fixation bacterium with Glycine soja.</title>
        <authorList>
            <person name="Yan H."/>
            <person name="Chen W."/>
        </authorList>
    </citation>
    <scope>NUCLEOTIDE SEQUENCE [LARGE SCALE GENOMIC DNA]</scope>
    <source>
        <strain evidence="4 5">LMG 7837</strain>
    </source>
</reference>
<protein>
    <recommendedName>
        <fullName evidence="3">N-acetyltransferase domain-containing protein</fullName>
    </recommendedName>
</protein>
<dbReference type="AlphaFoldDB" id="A0A178Y3G9"/>
<keyword evidence="2" id="KW-0012">Acyltransferase</keyword>
<organism evidence="4 5">
    <name type="scientific">Sinorhizobium saheli</name>
    <dbReference type="NCBI Taxonomy" id="36856"/>
    <lineage>
        <taxon>Bacteria</taxon>
        <taxon>Pseudomonadati</taxon>
        <taxon>Pseudomonadota</taxon>
        <taxon>Alphaproteobacteria</taxon>
        <taxon>Hyphomicrobiales</taxon>
        <taxon>Rhizobiaceae</taxon>
        <taxon>Sinorhizobium/Ensifer group</taxon>
        <taxon>Sinorhizobium</taxon>
    </lineage>
</organism>
<dbReference type="PROSITE" id="PS51186">
    <property type="entry name" value="GNAT"/>
    <property type="match status" value="1"/>
</dbReference>
<evidence type="ECO:0000313" key="4">
    <source>
        <dbReference type="EMBL" id="OAP42118.1"/>
    </source>
</evidence>
<feature type="domain" description="N-acetyltransferase" evidence="3">
    <location>
        <begin position="1"/>
        <end position="155"/>
    </location>
</feature>
<name>A0A178Y3G9_SINSA</name>
<dbReference type="RefSeq" id="WP_234781977.1">
    <property type="nucleotide sequence ID" value="NZ_LNQB01000083.1"/>
</dbReference>
<evidence type="ECO:0000256" key="1">
    <source>
        <dbReference type="ARBA" id="ARBA00022679"/>
    </source>
</evidence>
<keyword evidence="1" id="KW-0808">Transferase</keyword>
<dbReference type="EMBL" id="LNQB01000083">
    <property type="protein sequence ID" value="OAP42118.1"/>
    <property type="molecule type" value="Genomic_DNA"/>
</dbReference>
<dbReference type="STRING" id="36856.ATB98_06850"/>
<dbReference type="CDD" id="cd04301">
    <property type="entry name" value="NAT_SF"/>
    <property type="match status" value="1"/>
</dbReference>